<feature type="compositionally biased region" description="Polar residues" evidence="1">
    <location>
        <begin position="15"/>
        <end position="24"/>
    </location>
</feature>
<evidence type="ECO:0000313" key="3">
    <source>
        <dbReference type="EMBL" id="KAL3835727.1"/>
    </source>
</evidence>
<feature type="region of interest" description="Disordered" evidence="1">
    <location>
        <begin position="58"/>
        <end position="243"/>
    </location>
</feature>
<dbReference type="Proteomes" id="UP001634393">
    <property type="component" value="Unassembled WGS sequence"/>
</dbReference>
<dbReference type="EMBL" id="JBJXBP010000004">
    <property type="protein sequence ID" value="KAL3835727.1"/>
    <property type="molecule type" value="Genomic_DNA"/>
</dbReference>
<evidence type="ECO:0000259" key="2">
    <source>
        <dbReference type="PROSITE" id="PS50829"/>
    </source>
</evidence>
<protein>
    <recommendedName>
        <fullName evidence="2">GYF domain-containing protein</fullName>
    </recommendedName>
</protein>
<dbReference type="SUPFAM" id="SSF55277">
    <property type="entry name" value="GYF domain"/>
    <property type="match status" value="1"/>
</dbReference>
<accession>A0ABD3TFD4</accession>
<dbReference type="Pfam" id="PF02213">
    <property type="entry name" value="GYF"/>
    <property type="match status" value="1"/>
</dbReference>
<evidence type="ECO:0000313" key="4">
    <source>
        <dbReference type="Proteomes" id="UP001634393"/>
    </source>
</evidence>
<keyword evidence="4" id="KW-1185">Reference proteome</keyword>
<feature type="domain" description="GYF" evidence="2">
    <location>
        <begin position="530"/>
        <end position="581"/>
    </location>
</feature>
<dbReference type="InterPro" id="IPR003169">
    <property type="entry name" value="GYF"/>
</dbReference>
<name>A0ABD3TFD4_9LAMI</name>
<feature type="compositionally biased region" description="Polar residues" evidence="1">
    <location>
        <begin position="706"/>
        <end position="722"/>
    </location>
</feature>
<proteinExistence type="predicted"/>
<comment type="caution">
    <text evidence="3">The sequence shown here is derived from an EMBL/GenBank/DDBJ whole genome shotgun (WGS) entry which is preliminary data.</text>
</comment>
<dbReference type="PROSITE" id="PS50829">
    <property type="entry name" value="GYF"/>
    <property type="match status" value="1"/>
</dbReference>
<feature type="region of interest" description="Disordered" evidence="1">
    <location>
        <begin position="1530"/>
        <end position="1567"/>
    </location>
</feature>
<dbReference type="Gene3D" id="3.30.1490.40">
    <property type="match status" value="1"/>
</dbReference>
<feature type="region of interest" description="Disordered" evidence="1">
    <location>
        <begin position="1201"/>
        <end position="1224"/>
    </location>
</feature>
<feature type="compositionally biased region" description="Polar residues" evidence="1">
    <location>
        <begin position="72"/>
        <end position="83"/>
    </location>
</feature>
<feature type="compositionally biased region" description="Basic and acidic residues" evidence="1">
    <location>
        <begin position="85"/>
        <end position="116"/>
    </location>
</feature>
<gene>
    <name evidence="3" type="ORF">ACJIZ3_010463</name>
</gene>
<dbReference type="InterPro" id="IPR035445">
    <property type="entry name" value="GYF-like_dom_sf"/>
</dbReference>
<feature type="compositionally biased region" description="Basic and acidic residues" evidence="1">
    <location>
        <begin position="670"/>
        <end position="680"/>
    </location>
</feature>
<feature type="region of interest" description="Disordered" evidence="1">
    <location>
        <begin position="1"/>
        <end position="28"/>
    </location>
</feature>
<feature type="region of interest" description="Disordered" evidence="1">
    <location>
        <begin position="1240"/>
        <end position="1277"/>
    </location>
</feature>
<feature type="compositionally biased region" description="Polar residues" evidence="1">
    <location>
        <begin position="202"/>
        <end position="212"/>
    </location>
</feature>
<feature type="compositionally biased region" description="Polar residues" evidence="1">
    <location>
        <begin position="1265"/>
        <end position="1277"/>
    </location>
</feature>
<feature type="compositionally biased region" description="Basic and acidic residues" evidence="1">
    <location>
        <begin position="1201"/>
        <end position="1214"/>
    </location>
</feature>
<feature type="region of interest" description="Disordered" evidence="1">
    <location>
        <begin position="1432"/>
        <end position="1513"/>
    </location>
</feature>
<sequence>MAEFKLDLPEDLVSSKPSDQSWTPKVSLGNDEDKVLVGLLDDSKDQAVQESIPLSPQWLYTKPNEPKMETRGPSSLSLGSSAELNLKEVGRSDAPEDKKDWRRIVPEPDSGRRWLEEERETGLLGRKDRRKMDRRVDNASGREITDSRSLPATDRWPDVTSRNSGHETRRDSKWSLRWGPDDKEKDARVEKKADMEKKESQSESQTLVSNSRPDSDSRDKWRPRHRMEGNPAGSGSYRAAPGFGHERGRVEVSNVGFTVGRGRASVSITRPPSASPIGAAQYDKGGNILGKPSLSVKTFVYPRGKLLDIYRKQKLDSSIAHIPDNLEEVPPITQLNAVEPLAFIAPDAEEEAILNDIWTGKITSSEVSYSPSRKGRSTDNVAEGADLEFTNGRQVALSADVTEAMPYSFQKIAEEESVGSIFYSNLPKADILTEKTDGREGNFDVLEVRNSKGVYIGASEASNGLEFDASHSLFDNVKSTISFDVNNKLSDDSKSLYAMPSSEQYWDGSLQKFGSRANEYQLDRGIPAEELSLYYRDPQGEIQGPFLGVDIISWFEQGFFGADLPVRLEDAPDEAPFHELGDVMPHLKFSHEYDSGNDLPYNLEKTSVMDAAAETCFRSGVPEYLPATSLDDSSWQLLNFGASSAQHGQSNVSEHQRKFSEHLYSQGEDFHDFGAQDEGRPGSGSNAIGQMSRGFGEPATKGGIQRSLSTEQADTGVSNQRDNNLHPLGLLWSELESTYARNDQSRPFSGGAPDKNVNSVSGRFTSFAAMPDQHHAPETWNDAYGRKTLSDSNLHQDVMDARHSSRMDQGYNRFDLAEKLLPQQLQQQHLQPHNLLPSYNSHLNEVMLEGGPSLNMMHHKQVANQMGQDVEHILAHQLQQQQQQRQLLLQQQQLHRQQMLLEEQQQSQARQILLEQLLQNQMRDSGRGQSRIDALRSNSALEQAILKQQIFSNLQQRNQFPSRQPDPSLEQLIQAKFGQTPHLGHQTDLLELLSRGRHGQIHPLDQQILQPDLLHGRQLPLGLRQRLEMEEERNMGPAWPLDETSQFHRNHAAAQRAMSEGFGSIDLYSQQIPPGEEHLSHLERTLSGQDRLQHGLYDPGMLHFERSMSLPGGAVGANRDSINSMARSQGLEMQEQIARMNPGSQAGGFSSRVYSQHTNHPLIPNQLNASPMDATERHWSDNNGQLSNDWMESRIQHLHNERQKRELEAQRSNEDSSLWMSAGTNDDSSKRLLMELLHQKSGHPSSEQFDATVGIPHERRPPSGHSGTSTENPSFSIHSDQEAVICNSVTVGSYGSESGGPSQSRLGEGISSVLEIGGLPYRSKGGEGETYVSDIDENSQVSHGNFSMKNKAATKLTSSKVEGNKPVFINEGVDIIQGIISKTEGVVDQVVLASLDRREMPVHVLSRHSSLSTAGFHNEKIGSGESYLEEAAKGRLRASRSRGPETVLLKRPPVSRASSSQEGLSELTADSTGRGKSLSNAVPSDGLRRETGGNAGNLEASGRKDAAQFRRTSSCSDADILETSFSDMLKSNAKKPAPQESNVGASEEGMLGARNNKKKGKKGRQIDPALLGFKVTSNRIMMGEIQRLED</sequence>
<feature type="region of interest" description="Disordered" evidence="1">
    <location>
        <begin position="670"/>
        <end position="722"/>
    </location>
</feature>
<organism evidence="3 4">
    <name type="scientific">Penstemon smallii</name>
    <dbReference type="NCBI Taxonomy" id="265156"/>
    <lineage>
        <taxon>Eukaryota</taxon>
        <taxon>Viridiplantae</taxon>
        <taxon>Streptophyta</taxon>
        <taxon>Embryophyta</taxon>
        <taxon>Tracheophyta</taxon>
        <taxon>Spermatophyta</taxon>
        <taxon>Magnoliopsida</taxon>
        <taxon>eudicotyledons</taxon>
        <taxon>Gunneridae</taxon>
        <taxon>Pentapetalae</taxon>
        <taxon>asterids</taxon>
        <taxon>lamiids</taxon>
        <taxon>Lamiales</taxon>
        <taxon>Plantaginaceae</taxon>
        <taxon>Cheloneae</taxon>
        <taxon>Penstemon</taxon>
    </lineage>
</organism>
<dbReference type="PANTHER" id="PTHR46992">
    <property type="entry name" value="GYF DOMAIN-CONTAINING PROTEIN"/>
    <property type="match status" value="1"/>
</dbReference>
<feature type="compositionally biased region" description="Basic and acidic residues" evidence="1">
    <location>
        <begin position="164"/>
        <end position="201"/>
    </location>
</feature>
<dbReference type="CDD" id="cd00072">
    <property type="entry name" value="GYF"/>
    <property type="match status" value="1"/>
</dbReference>
<evidence type="ECO:0000256" key="1">
    <source>
        <dbReference type="SAM" id="MobiDB-lite"/>
    </source>
</evidence>
<dbReference type="SMART" id="SM00444">
    <property type="entry name" value="GYF"/>
    <property type="match status" value="1"/>
</dbReference>
<feature type="compositionally biased region" description="Polar residues" evidence="1">
    <location>
        <begin position="1215"/>
        <end position="1224"/>
    </location>
</feature>
<dbReference type="PANTHER" id="PTHR46992:SF1">
    <property type="entry name" value="GYF DOMAIN-CONTAINING PROTEIN"/>
    <property type="match status" value="1"/>
</dbReference>
<feature type="compositionally biased region" description="Polar residues" evidence="1">
    <location>
        <begin position="1456"/>
        <end position="1471"/>
    </location>
</feature>
<reference evidence="3 4" key="1">
    <citation type="submission" date="2024-12" db="EMBL/GenBank/DDBJ databases">
        <title>The unique morphological basis and parallel evolutionary history of personate flowers in Penstemon.</title>
        <authorList>
            <person name="Depatie T.H."/>
            <person name="Wessinger C.A."/>
        </authorList>
    </citation>
    <scope>NUCLEOTIDE SEQUENCE [LARGE SCALE GENOMIC DNA]</scope>
    <source>
        <strain evidence="3">WTNN_2</strain>
        <tissue evidence="3">Leaf</tissue>
    </source>
</reference>